<feature type="site" description="Important for catalytic activity; stabilizes the transition state when the phosphoryl donor is PPi" evidence="6">
    <location>
        <position position="139"/>
    </location>
</feature>
<dbReference type="InterPro" id="IPR035966">
    <property type="entry name" value="PKF_sf"/>
</dbReference>
<dbReference type="Proteomes" id="UP000298381">
    <property type="component" value="Unassembled WGS sequence"/>
</dbReference>
<keyword evidence="5 6" id="KW-0460">Magnesium</keyword>
<feature type="site" description="Important for catalytic activity and substrate specificity; stabilizes the transition state when the phosphoryl donor is PPi; prevents ATP from binding by mimicking the alpha-phosphate group of ATP" evidence="6">
    <location>
        <position position="113"/>
    </location>
</feature>
<feature type="binding site" evidence="6">
    <location>
        <begin position="186"/>
        <end position="188"/>
    </location>
    <ligand>
        <name>substrate</name>
    </ligand>
</feature>
<dbReference type="SUPFAM" id="SSF53784">
    <property type="entry name" value="Phosphofructokinase"/>
    <property type="match status" value="1"/>
</dbReference>
<comment type="activity regulation">
    <text evidence="6">Non-allosteric.</text>
</comment>
<comment type="similarity">
    <text evidence="6">Belongs to the phosphofructokinase type A (PFKA) family. PPi-dependent PFK group II subfamily. Clade 'B2' sub-subfamily.</text>
</comment>
<feature type="binding site" evidence="6">
    <location>
        <position position="12"/>
    </location>
    <ligand>
        <name>diphosphate</name>
        <dbReference type="ChEBI" id="CHEBI:33019"/>
    </ligand>
</feature>
<comment type="caution">
    <text evidence="8">The sequence shown here is derived from an EMBL/GenBank/DDBJ whole genome shotgun (WGS) entry which is preliminary data.</text>
</comment>
<comment type="function">
    <text evidence="6">Catalyzes the phosphorylation of D-fructose 6-phosphate, the first committing step of glycolysis. Uses inorganic phosphate (PPi) as phosphoryl donor instead of ATP like common ATP-dependent phosphofructokinases (ATP-PFKs), which renders the reaction reversible, and can thus function both in glycolysis and gluconeogenesis. Consistently, PPi-PFK can replace the enzymes of both the forward (ATP-PFK) and reverse (fructose-bisphosphatase (FBPase)) reactions.</text>
</comment>
<dbReference type="RefSeq" id="WP_135270390.1">
    <property type="nucleotide sequence ID" value="NZ_SRIB01000002.1"/>
</dbReference>
<evidence type="ECO:0000256" key="4">
    <source>
        <dbReference type="ARBA" id="ARBA00022777"/>
    </source>
</evidence>
<evidence type="ECO:0000259" key="7">
    <source>
        <dbReference type="Pfam" id="PF00365"/>
    </source>
</evidence>
<dbReference type="AlphaFoldDB" id="A0A4Z0D988"/>
<protein>
    <recommendedName>
        <fullName evidence="6">Pyrophosphate--fructose 6-phosphate 1-phosphotransferase</fullName>
        <ecNumber evidence="6">2.7.1.90</ecNumber>
    </recommendedName>
    <alternativeName>
        <fullName evidence="6">6-phosphofructokinase, pyrophosphate dependent</fullName>
    </alternativeName>
    <alternativeName>
        <fullName evidence="6">PPi-dependent phosphofructokinase</fullName>
        <shortName evidence="6">PPi-PFK</shortName>
    </alternativeName>
    <alternativeName>
        <fullName evidence="6">Pyrophosphate-dependent 6-phosphofructose-1-kinase</fullName>
    </alternativeName>
</protein>
<dbReference type="NCBIfam" id="NF010675">
    <property type="entry name" value="PRK14072.1"/>
    <property type="match status" value="1"/>
</dbReference>
<gene>
    <name evidence="6" type="primary">pfp</name>
    <name evidence="8" type="ORF">E4100_02165</name>
</gene>
<dbReference type="HAMAP" id="MF_01978">
    <property type="entry name" value="Phosphofructokinase_II_B2"/>
    <property type="match status" value="1"/>
</dbReference>
<keyword evidence="6" id="KW-0963">Cytoplasm</keyword>
<feature type="binding site" evidence="6">
    <location>
        <begin position="140"/>
        <end position="142"/>
    </location>
    <ligand>
        <name>substrate</name>
    </ligand>
</feature>
<dbReference type="EMBL" id="SRIB01000002">
    <property type="protein sequence ID" value="TFZ41402.1"/>
    <property type="molecule type" value="Genomic_DNA"/>
</dbReference>
<keyword evidence="6" id="KW-0324">Glycolysis</keyword>
<keyword evidence="2 6" id="KW-0808">Transferase</keyword>
<feature type="active site" description="Proton acceptor" evidence="6">
    <location>
        <position position="142"/>
    </location>
</feature>
<keyword evidence="9" id="KW-1185">Reference proteome</keyword>
<dbReference type="GO" id="GO:0006002">
    <property type="term" value="P:fructose 6-phosphate metabolic process"/>
    <property type="evidence" value="ECO:0007669"/>
    <property type="project" value="InterPro"/>
</dbReference>
<organism evidence="8 9">
    <name type="scientific">Soehngenia longivitae</name>
    <dbReference type="NCBI Taxonomy" id="2562294"/>
    <lineage>
        <taxon>Bacteria</taxon>
        <taxon>Bacillati</taxon>
        <taxon>Bacillota</taxon>
        <taxon>Tissierellia</taxon>
        <taxon>Tissierellales</taxon>
        <taxon>Tissierellaceae</taxon>
        <taxon>Soehngenia</taxon>
    </lineage>
</organism>
<dbReference type="GO" id="GO:0047334">
    <property type="term" value="F:diphosphate-fructose-6-phosphate 1-phosphotransferase activity"/>
    <property type="evidence" value="ECO:0007669"/>
    <property type="project" value="UniProtKB-EC"/>
</dbReference>
<evidence type="ECO:0000313" key="9">
    <source>
        <dbReference type="Proteomes" id="UP000298381"/>
    </source>
</evidence>
<reference evidence="8 9" key="1">
    <citation type="submission" date="2019-03" db="EMBL/GenBank/DDBJ databases">
        <title>Draft genome sequence data and analysis of a Fermenting Bacterium, Soehngenia longevitae strain 1933PT, isolated from petroleum reservoir in Azerbaijan.</title>
        <authorList>
            <person name="Grouzdev D.S."/>
            <person name="Bidzhieva S.K."/>
            <person name="Sokolova D.S."/>
            <person name="Tourova T.P."/>
            <person name="Poltaraus A.B."/>
            <person name="Nazina T.N."/>
        </authorList>
    </citation>
    <scope>NUCLEOTIDE SEQUENCE [LARGE SCALE GENOMIC DNA]</scope>
    <source>
        <strain evidence="8 9">1933P</strain>
    </source>
</reference>
<dbReference type="InterPro" id="IPR000023">
    <property type="entry name" value="Phosphofructokinase_dom"/>
</dbReference>
<dbReference type="EC" id="2.7.1.90" evidence="6"/>
<dbReference type="Pfam" id="PF00365">
    <property type="entry name" value="PFK"/>
    <property type="match status" value="1"/>
</dbReference>
<evidence type="ECO:0000256" key="5">
    <source>
        <dbReference type="ARBA" id="ARBA00022842"/>
    </source>
</evidence>
<feature type="binding site" evidence="6">
    <location>
        <position position="112"/>
    </location>
    <ligand>
        <name>Mg(2+)</name>
        <dbReference type="ChEBI" id="CHEBI:18420"/>
        <note>catalytic</note>
    </ligand>
</feature>
<feature type="domain" description="Phosphofructokinase" evidence="7">
    <location>
        <begin position="5"/>
        <end position="323"/>
    </location>
</feature>
<feature type="binding site" evidence="6">
    <location>
        <position position="243"/>
    </location>
    <ligand>
        <name>substrate</name>
    </ligand>
</feature>
<dbReference type="UniPathway" id="UPA00109">
    <property type="reaction ID" value="UER00182"/>
</dbReference>
<comment type="subunit">
    <text evidence="6">Homodimer.</text>
</comment>
<keyword evidence="3 6" id="KW-0479">Metal-binding</keyword>
<dbReference type="InterPro" id="IPR022953">
    <property type="entry name" value="ATP_PFK"/>
</dbReference>
<dbReference type="PANTHER" id="PTHR45770">
    <property type="entry name" value="ATP-DEPENDENT 6-PHOSPHOFRUCTOKINASE 1"/>
    <property type="match status" value="1"/>
</dbReference>
<comment type="catalytic activity">
    <reaction evidence="6">
        <text>beta-D-fructose 6-phosphate + diphosphate = beta-D-fructose 1,6-bisphosphate + phosphate + H(+)</text>
        <dbReference type="Rhea" id="RHEA:13613"/>
        <dbReference type="ChEBI" id="CHEBI:15378"/>
        <dbReference type="ChEBI" id="CHEBI:32966"/>
        <dbReference type="ChEBI" id="CHEBI:33019"/>
        <dbReference type="ChEBI" id="CHEBI:43474"/>
        <dbReference type="ChEBI" id="CHEBI:57634"/>
        <dbReference type="EC" id="2.7.1.90"/>
    </reaction>
</comment>
<evidence type="ECO:0000256" key="2">
    <source>
        <dbReference type="ARBA" id="ARBA00022679"/>
    </source>
</evidence>
<evidence type="ECO:0000256" key="6">
    <source>
        <dbReference type="HAMAP-Rule" id="MF_01978"/>
    </source>
</evidence>
<comment type="subcellular location">
    <subcellularLocation>
        <location evidence="6">Cytoplasm</location>
    </subcellularLocation>
</comment>
<accession>A0A4Z0D988</accession>
<comment type="caution">
    <text evidence="6">Lacks conserved residue(s) required for the propagation of feature annotation.</text>
</comment>
<evidence type="ECO:0000256" key="3">
    <source>
        <dbReference type="ARBA" id="ARBA00022723"/>
    </source>
</evidence>
<evidence type="ECO:0000313" key="8">
    <source>
        <dbReference type="EMBL" id="TFZ41402.1"/>
    </source>
</evidence>
<dbReference type="PRINTS" id="PR00476">
    <property type="entry name" value="PHFRCTKINASE"/>
</dbReference>
<keyword evidence="4 6" id="KW-0418">Kinase</keyword>
<dbReference type="InterPro" id="IPR011404">
    <property type="entry name" value="PPi-PFK"/>
</dbReference>
<comment type="cofactor">
    <cofactor evidence="1 6">
        <name>Mg(2+)</name>
        <dbReference type="ChEBI" id="CHEBI:18420"/>
    </cofactor>
</comment>
<proteinExistence type="inferred from homology"/>
<dbReference type="GO" id="GO:0005737">
    <property type="term" value="C:cytoplasm"/>
    <property type="evidence" value="ECO:0007669"/>
    <property type="project" value="UniProtKB-SubCell"/>
</dbReference>
<dbReference type="OrthoDB" id="9802503at2"/>
<evidence type="ECO:0000256" key="1">
    <source>
        <dbReference type="ARBA" id="ARBA00001946"/>
    </source>
</evidence>
<dbReference type="GO" id="GO:0046872">
    <property type="term" value="F:metal ion binding"/>
    <property type="evidence" value="ECO:0007669"/>
    <property type="project" value="UniProtKB-KW"/>
</dbReference>
<dbReference type="InterPro" id="IPR050929">
    <property type="entry name" value="PFKA"/>
</dbReference>
<dbReference type="Gene3D" id="3.40.50.460">
    <property type="entry name" value="Phosphofructokinase domain"/>
    <property type="match status" value="1"/>
</dbReference>
<sequence>MSKNCLVAQSGGPTAVINASISGILDANIKYKEFEKIYGAKNGIEGVMDGKLIDLSNLTKEEIDLLKLTPASALGSCRHKMKDFNEDEKEYEMILETLEKYNIDTFFYIGGNDSMDTVHKLSLYVKQKGIDKKIIGIPKTIDNDLMETDFTPGFGSAAKYIATTVLETYLDASVYKDNGVFIVETMGRDAGWLASSSVLAKIDGKPVVDFIYLPENPFDKEKFLADVKKCYEDKKQVYIVASEGLKDANGDYVFKSKTIEVHDKFAHAQLGGVGSYLKSIIEQANITHRIKVLELGTAQRAAMHCASLTDVNISHLCGFRAYEMRFEGKSGFMAGIKIKSMLPFETEIVEIDPSLVANKVKEIPREWMTDNFVKEELVEYLTPLIQGQPEIEYENGLPKYVKLI</sequence>
<dbReference type="GO" id="GO:0003872">
    <property type="term" value="F:6-phosphofructokinase activity"/>
    <property type="evidence" value="ECO:0007669"/>
    <property type="project" value="UniProtKB-UniRule"/>
</dbReference>
<dbReference type="Gene3D" id="3.40.50.450">
    <property type="match status" value="1"/>
</dbReference>
<name>A0A4Z0D988_9FIRM</name>
<comment type="pathway">
    <text evidence="6">Carbohydrate degradation; glycolysis; D-glyceraldehyde 3-phosphate and glycerone phosphate from D-glucose: step 3/4.</text>
</comment>
<dbReference type="PIRSF" id="PIRSF036483">
    <property type="entry name" value="PFK_XF0274"/>
    <property type="match status" value="1"/>
</dbReference>